<gene>
    <name evidence="3" type="ORF">IAG03_05150</name>
</gene>
<dbReference type="InterPro" id="IPR036165">
    <property type="entry name" value="YefM-like_sf"/>
</dbReference>
<protein>
    <recommendedName>
        <fullName evidence="2">Antitoxin</fullName>
    </recommendedName>
</protein>
<evidence type="ECO:0000313" key="3">
    <source>
        <dbReference type="EMBL" id="MBC8533399.1"/>
    </source>
</evidence>
<accession>A0A926D9R6</accession>
<dbReference type="Gene3D" id="3.40.1620.10">
    <property type="entry name" value="YefM-like domain"/>
    <property type="match status" value="1"/>
</dbReference>
<comment type="caution">
    <text evidence="3">The sequence shown here is derived from an EMBL/GenBank/DDBJ whole genome shotgun (WGS) entry which is preliminary data.</text>
</comment>
<evidence type="ECO:0000256" key="1">
    <source>
        <dbReference type="ARBA" id="ARBA00009981"/>
    </source>
</evidence>
<reference evidence="3" key="1">
    <citation type="submission" date="2020-08" db="EMBL/GenBank/DDBJ databases">
        <title>Genome public.</title>
        <authorList>
            <person name="Liu C."/>
            <person name="Sun Q."/>
        </authorList>
    </citation>
    <scope>NUCLEOTIDE SEQUENCE</scope>
    <source>
        <strain evidence="3">NSJ-40</strain>
    </source>
</reference>
<dbReference type="NCBIfam" id="TIGR01552">
    <property type="entry name" value="phd_fam"/>
    <property type="match status" value="1"/>
</dbReference>
<evidence type="ECO:0000256" key="2">
    <source>
        <dbReference type="RuleBase" id="RU362080"/>
    </source>
</evidence>
<comment type="function">
    <text evidence="2">Antitoxin component of a type II toxin-antitoxin (TA) system.</text>
</comment>
<dbReference type="Pfam" id="PF02604">
    <property type="entry name" value="PhdYeFM_antitox"/>
    <property type="match status" value="1"/>
</dbReference>
<organism evidence="3 4">
    <name type="scientific">Yeguia hominis</name>
    <dbReference type="NCBI Taxonomy" id="2763662"/>
    <lineage>
        <taxon>Bacteria</taxon>
        <taxon>Bacillati</taxon>
        <taxon>Bacillota</taxon>
        <taxon>Clostridia</taxon>
        <taxon>Eubacteriales</taxon>
        <taxon>Yeguiaceae</taxon>
        <taxon>Yeguia</taxon>
    </lineage>
</organism>
<proteinExistence type="inferred from homology"/>
<dbReference type="InterPro" id="IPR051405">
    <property type="entry name" value="phD/YefM_antitoxin"/>
</dbReference>
<dbReference type="PANTHER" id="PTHR33713:SF10">
    <property type="entry name" value="ANTITOXIN YAFN"/>
    <property type="match status" value="1"/>
</dbReference>
<dbReference type="RefSeq" id="WP_249318773.1">
    <property type="nucleotide sequence ID" value="NZ_JACRSN010000006.1"/>
</dbReference>
<keyword evidence="4" id="KW-1185">Reference proteome</keyword>
<evidence type="ECO:0000313" key="4">
    <source>
        <dbReference type="Proteomes" id="UP000651482"/>
    </source>
</evidence>
<dbReference type="Proteomes" id="UP000651482">
    <property type="component" value="Unassembled WGS sequence"/>
</dbReference>
<comment type="similarity">
    <text evidence="1 2">Belongs to the phD/YefM antitoxin family.</text>
</comment>
<name>A0A926D9R6_9FIRM</name>
<dbReference type="EMBL" id="JACRSN010000006">
    <property type="protein sequence ID" value="MBC8533399.1"/>
    <property type="molecule type" value="Genomic_DNA"/>
</dbReference>
<sequence>MSQMSVVNMMNAMVPITRFNKGEAAKIFDEVETTGTKIVVKNNRPACVLVSPSQYEALMEMLSDYALYAEAERRMAANKDAENLSHEEMMKELGLTDADLADVEVDIE</sequence>
<dbReference type="SUPFAM" id="SSF143120">
    <property type="entry name" value="YefM-like"/>
    <property type="match status" value="1"/>
</dbReference>
<dbReference type="InterPro" id="IPR006442">
    <property type="entry name" value="Antitoxin_Phd/YefM"/>
</dbReference>
<dbReference type="PANTHER" id="PTHR33713">
    <property type="entry name" value="ANTITOXIN YAFN-RELATED"/>
    <property type="match status" value="1"/>
</dbReference>
<dbReference type="AlphaFoldDB" id="A0A926D9R6"/>